<dbReference type="InterPro" id="IPR036477">
    <property type="entry name" value="Formyl_transf_N_sf"/>
</dbReference>
<sequence length="296" mass="33290">METSANPAPADATTARLLITCPDQPGIISAVSTFLYHHGANITDFDQHASDPREGTFFLRMEFQTPGLDCSWDALKNNFQQSVAKKYGMEWRLTLAAQKKRMAILVSRHDHVLMELLWRTMRGDLPATIPMVISNHDDLRGEVERFGIPYHHIAVSGDNKAEAEQQALSLLEGQVDLIVLARYMQILSPAFVAQHPHRIINIHHSFLPAFVGANPYQQAWERGVKLIGATSHYVTDDLDQGPIIEQNVARVSHRNSPADLKALGQDVERQVLLRAVRWHLEDRVIVDGNKTVVFVK</sequence>
<evidence type="ECO:0000256" key="1">
    <source>
        <dbReference type="ARBA" id="ARBA00022563"/>
    </source>
</evidence>
<dbReference type="InterPro" id="IPR002376">
    <property type="entry name" value="Formyl_transf_N"/>
</dbReference>
<keyword evidence="7" id="KW-1185">Reference proteome</keyword>
<evidence type="ECO:0000256" key="3">
    <source>
        <dbReference type="HAMAP-Rule" id="MF_01927"/>
    </source>
</evidence>
<dbReference type="UniPathway" id="UPA00074">
    <property type="reaction ID" value="UER00170"/>
</dbReference>
<dbReference type="HOGENOM" id="CLU_038395_3_0_6"/>
<dbReference type="RefSeq" id="WP_008737236.1">
    <property type="nucleotide sequence ID" value="NZ_CP004387.1"/>
</dbReference>
<dbReference type="Pfam" id="PF00551">
    <property type="entry name" value="Formyl_trans_N"/>
    <property type="match status" value="1"/>
</dbReference>
<feature type="domain" description="ACT" evidence="5">
    <location>
        <begin position="16"/>
        <end position="98"/>
    </location>
</feature>
<dbReference type="PRINTS" id="PR01575">
    <property type="entry name" value="FFH4HYDRLASE"/>
</dbReference>
<dbReference type="PROSITE" id="PS51671">
    <property type="entry name" value="ACT"/>
    <property type="match status" value="1"/>
</dbReference>
<dbReference type="AlphaFoldDB" id="A0A0B4XQ79"/>
<evidence type="ECO:0000313" key="7">
    <source>
        <dbReference type="Proteomes" id="UP000006764"/>
    </source>
</evidence>
<gene>
    <name evidence="3 6" type="primary">purU</name>
    <name evidence="6" type="ORF">S7S_10930</name>
</gene>
<dbReference type="NCBIfam" id="NF004684">
    <property type="entry name" value="PRK06027.1"/>
    <property type="match status" value="1"/>
</dbReference>
<dbReference type="Gene3D" id="3.40.50.170">
    <property type="entry name" value="Formyl transferase, N-terminal domain"/>
    <property type="match status" value="1"/>
</dbReference>
<comment type="pathway">
    <text evidence="3">Purine metabolism; IMP biosynthesis via de novo pathway; formate from 10-formyl-5,6,7,8-tetrahydrofolate: step 1/1.</text>
</comment>
<dbReference type="OrthoDB" id="9806170at2"/>
<dbReference type="InterPro" id="IPR004810">
    <property type="entry name" value="PurU"/>
</dbReference>
<feature type="active site" evidence="3">
    <location>
        <position position="239"/>
    </location>
</feature>
<dbReference type="SUPFAM" id="SSF53328">
    <property type="entry name" value="Formyltransferase"/>
    <property type="match status" value="1"/>
</dbReference>
<dbReference type="Gene3D" id="3.30.70.260">
    <property type="match status" value="1"/>
</dbReference>
<reference evidence="6 7" key="1">
    <citation type="journal article" date="2012" name="J. Bacteriol.">
        <title>Genome sequence of an alkane-degrading bacterium, Alcanivorax pacificus type strain W11-5, isolated from deep sea sediment.</title>
        <authorList>
            <person name="Lai Q."/>
            <person name="Shao Z."/>
        </authorList>
    </citation>
    <scope>NUCLEOTIDE SEQUENCE [LARGE SCALE GENOMIC DNA]</scope>
    <source>
        <strain evidence="6 7">W11-5</strain>
    </source>
</reference>
<dbReference type="Pfam" id="PF01842">
    <property type="entry name" value="ACT"/>
    <property type="match status" value="1"/>
</dbReference>
<dbReference type="EC" id="3.5.1.10" evidence="3 4"/>
<dbReference type="EMBL" id="CP004387">
    <property type="protein sequence ID" value="AJD48598.1"/>
    <property type="molecule type" value="Genomic_DNA"/>
</dbReference>
<comment type="catalytic activity">
    <reaction evidence="3">
        <text>(6R)-10-formyltetrahydrofolate + H2O = (6S)-5,6,7,8-tetrahydrofolate + formate + H(+)</text>
        <dbReference type="Rhea" id="RHEA:19833"/>
        <dbReference type="ChEBI" id="CHEBI:15377"/>
        <dbReference type="ChEBI" id="CHEBI:15378"/>
        <dbReference type="ChEBI" id="CHEBI:15740"/>
        <dbReference type="ChEBI" id="CHEBI:57453"/>
        <dbReference type="ChEBI" id="CHEBI:195366"/>
        <dbReference type="EC" id="3.5.1.10"/>
    </reaction>
</comment>
<dbReference type="PIRSF" id="PIRSF036480">
    <property type="entry name" value="FormyFH4_hydr"/>
    <property type="match status" value="1"/>
</dbReference>
<evidence type="ECO:0000259" key="5">
    <source>
        <dbReference type="PROSITE" id="PS51671"/>
    </source>
</evidence>
<keyword evidence="1 3" id="KW-0554">One-carbon metabolism</keyword>
<dbReference type="KEGG" id="apac:S7S_10930"/>
<comment type="function">
    <text evidence="3">Catalyzes the hydrolysis of 10-formyltetrahydrofolate (formyl-FH4) to formate and tetrahydrofolate (FH4).</text>
</comment>
<protein>
    <recommendedName>
        <fullName evidence="3 4">Formyltetrahydrofolate deformylase</fullName>
        <ecNumber evidence="3 4">3.5.1.10</ecNumber>
    </recommendedName>
    <alternativeName>
        <fullName evidence="3">Formyl-FH(4) hydrolase</fullName>
    </alternativeName>
</protein>
<dbReference type="InterPro" id="IPR041729">
    <property type="entry name" value="Formyl-FH4-Hydrolase_C"/>
</dbReference>
<accession>A0A0B4XQ79</accession>
<dbReference type="GO" id="GO:0006189">
    <property type="term" value="P:'de novo' IMP biosynthetic process"/>
    <property type="evidence" value="ECO:0007669"/>
    <property type="project" value="UniProtKB-UniRule"/>
</dbReference>
<dbReference type="InterPro" id="IPR045865">
    <property type="entry name" value="ACT-like_dom_sf"/>
</dbReference>
<dbReference type="SUPFAM" id="SSF55021">
    <property type="entry name" value="ACT-like"/>
    <property type="match status" value="1"/>
</dbReference>
<dbReference type="NCBIfam" id="TIGR00655">
    <property type="entry name" value="PurU"/>
    <property type="match status" value="1"/>
</dbReference>
<comment type="similarity">
    <text evidence="3">Belongs to the PurU family.</text>
</comment>
<dbReference type="InterPro" id="IPR044074">
    <property type="entry name" value="PurU_ACT"/>
</dbReference>
<keyword evidence="2 3" id="KW-0378">Hydrolase</keyword>
<dbReference type="PANTHER" id="PTHR42706:SF1">
    <property type="entry name" value="FORMYLTETRAHYDROFOLATE DEFORMYLASE 2, MITOCHONDRIAL"/>
    <property type="match status" value="1"/>
</dbReference>
<dbReference type="GO" id="GO:0008864">
    <property type="term" value="F:formyltetrahydrofolate deformylase activity"/>
    <property type="evidence" value="ECO:0007669"/>
    <property type="project" value="UniProtKB-UniRule"/>
</dbReference>
<evidence type="ECO:0000313" key="6">
    <source>
        <dbReference type="EMBL" id="AJD48598.1"/>
    </source>
</evidence>
<name>A0A0B4XQ79_9GAMM</name>
<dbReference type="STRING" id="391936.S7S_10930"/>
<dbReference type="CDD" id="cd04875">
    <property type="entry name" value="ACT_F4HF-DF"/>
    <property type="match status" value="1"/>
</dbReference>
<keyword evidence="3" id="KW-0658">Purine biosynthesis</keyword>
<organism evidence="6 7">
    <name type="scientific">Isoalcanivorax pacificus W11-5</name>
    <dbReference type="NCBI Taxonomy" id="391936"/>
    <lineage>
        <taxon>Bacteria</taxon>
        <taxon>Pseudomonadati</taxon>
        <taxon>Pseudomonadota</taxon>
        <taxon>Gammaproteobacteria</taxon>
        <taxon>Oceanospirillales</taxon>
        <taxon>Alcanivoracaceae</taxon>
        <taxon>Isoalcanivorax</taxon>
    </lineage>
</organism>
<dbReference type="GO" id="GO:0006730">
    <property type="term" value="P:one-carbon metabolic process"/>
    <property type="evidence" value="ECO:0007669"/>
    <property type="project" value="UniProtKB-KW"/>
</dbReference>
<dbReference type="InterPro" id="IPR002912">
    <property type="entry name" value="ACT_dom"/>
</dbReference>
<dbReference type="PANTHER" id="PTHR42706">
    <property type="entry name" value="FORMYLTETRAHYDROFOLATE DEFORMYLASE"/>
    <property type="match status" value="1"/>
</dbReference>
<dbReference type="CDD" id="cd08648">
    <property type="entry name" value="FMT_core_Formyl-FH4-Hydrolase_C"/>
    <property type="match status" value="1"/>
</dbReference>
<dbReference type="Proteomes" id="UP000006764">
    <property type="component" value="Chromosome"/>
</dbReference>
<dbReference type="HAMAP" id="MF_01927">
    <property type="entry name" value="PurU"/>
    <property type="match status" value="1"/>
</dbReference>
<evidence type="ECO:0000256" key="4">
    <source>
        <dbReference type="NCBIfam" id="TIGR00655"/>
    </source>
</evidence>
<proteinExistence type="inferred from homology"/>
<evidence type="ECO:0000256" key="2">
    <source>
        <dbReference type="ARBA" id="ARBA00022801"/>
    </source>
</evidence>